<protein>
    <submittedName>
        <fullName evidence="1">Uncharacterized protein</fullName>
    </submittedName>
</protein>
<dbReference type="Proteomes" id="UP000800040">
    <property type="component" value="Unassembled WGS sequence"/>
</dbReference>
<evidence type="ECO:0000313" key="1">
    <source>
        <dbReference type="EMBL" id="KAF1831619.1"/>
    </source>
</evidence>
<reference evidence="1" key="1">
    <citation type="submission" date="2020-01" db="EMBL/GenBank/DDBJ databases">
        <authorList>
            <consortium name="DOE Joint Genome Institute"/>
            <person name="Haridas S."/>
            <person name="Albert R."/>
            <person name="Binder M."/>
            <person name="Bloem J."/>
            <person name="Labutti K."/>
            <person name="Salamov A."/>
            <person name="Andreopoulos B."/>
            <person name="Baker S.E."/>
            <person name="Barry K."/>
            <person name="Bills G."/>
            <person name="Bluhm B.H."/>
            <person name="Cannon C."/>
            <person name="Castanera R."/>
            <person name="Culley D.E."/>
            <person name="Daum C."/>
            <person name="Ezra D."/>
            <person name="Gonzalez J.B."/>
            <person name="Henrissat B."/>
            <person name="Kuo A."/>
            <person name="Liang C."/>
            <person name="Lipzen A."/>
            <person name="Lutzoni F."/>
            <person name="Magnuson J."/>
            <person name="Mondo S."/>
            <person name="Nolan M."/>
            <person name="Ohm R."/>
            <person name="Pangilinan J."/>
            <person name="Park H.-J."/>
            <person name="Ramirez L."/>
            <person name="Alfaro M."/>
            <person name="Sun H."/>
            <person name="Tritt A."/>
            <person name="Yoshinaga Y."/>
            <person name="Zwiers L.-H."/>
            <person name="Turgeon B.G."/>
            <person name="Goodwin S.B."/>
            <person name="Spatafora J.W."/>
            <person name="Crous P.W."/>
            <person name="Grigoriev I.V."/>
        </authorList>
    </citation>
    <scope>NUCLEOTIDE SEQUENCE</scope>
    <source>
        <strain evidence="1">P77</strain>
    </source>
</reference>
<organism evidence="1 3">
    <name type="scientific">Decorospora gaudefroyi</name>
    <dbReference type="NCBI Taxonomy" id="184978"/>
    <lineage>
        <taxon>Eukaryota</taxon>
        <taxon>Fungi</taxon>
        <taxon>Dikarya</taxon>
        <taxon>Ascomycota</taxon>
        <taxon>Pezizomycotina</taxon>
        <taxon>Dothideomycetes</taxon>
        <taxon>Pleosporomycetidae</taxon>
        <taxon>Pleosporales</taxon>
        <taxon>Pleosporineae</taxon>
        <taxon>Pleosporaceae</taxon>
        <taxon>Decorospora</taxon>
    </lineage>
</organism>
<evidence type="ECO:0000313" key="2">
    <source>
        <dbReference type="EMBL" id="KAF1832509.1"/>
    </source>
</evidence>
<proteinExistence type="predicted"/>
<gene>
    <name evidence="2" type="ORF">BDW02DRAFT_570987</name>
    <name evidence="1" type="ORF">BDW02DRAFT_571814</name>
</gene>
<keyword evidence="3" id="KW-1185">Reference proteome</keyword>
<name>A0A6A5K3I3_9PLEO</name>
<dbReference type="EMBL" id="ML975337">
    <property type="protein sequence ID" value="KAF1832509.1"/>
    <property type="molecule type" value="Genomic_DNA"/>
</dbReference>
<sequence>MSCQPLISYVKQLTGPDLLAGGTSFVSTVFSNTVKKGFKRRDNSMHVLLYMQMKMSWCGGLFKGRPLRRQPASRLRPHGSNRIARLVRIETLIYGIRCYGGPVCPEFRLCSCVVEAQKLTPPLEHWLRAPSTRRAMILSKRRLNLSSRGVGYSTLSPIVSTALAARA</sequence>
<dbReference type="EMBL" id="ML975358">
    <property type="protein sequence ID" value="KAF1831619.1"/>
    <property type="molecule type" value="Genomic_DNA"/>
</dbReference>
<accession>A0A6A5K3I3</accession>
<evidence type="ECO:0000313" key="3">
    <source>
        <dbReference type="Proteomes" id="UP000800040"/>
    </source>
</evidence>
<dbReference type="AlphaFoldDB" id="A0A6A5K3I3"/>